<evidence type="ECO:0000313" key="2">
    <source>
        <dbReference type="EMBL" id="OIN07120.1"/>
    </source>
</evidence>
<proteinExistence type="predicted"/>
<dbReference type="Proteomes" id="UP000243073">
    <property type="component" value="Unassembled WGS sequence"/>
</dbReference>
<feature type="compositionally biased region" description="Basic residues" evidence="1">
    <location>
        <begin position="1"/>
        <end position="13"/>
    </location>
</feature>
<sequence length="368" mass="42552">MTQVRPRSHQKPAHKGDLHRPQQHLREQALTEAEYFADLMALVRYFSETQLGTPLNDGKCREKTAALLGYHKHSLFLKDYKAQHALRAAIDKLKLEELRLTLDETYRNNKSMYQMVILLPKDHINEQLREVYLEWTKRLLEAMGPRDIQADAEAMADYLSQLCGVPPRIRITETQRFEQCNPEQVAMDHIRRHGLFLSPRNQGEGLWEHNSETDFKVALSPSAVYLHYTNAFFGSWRDESNKTWNLCIRATPDNVLTLSTLQIALNQIHLLCPALEQCYLVPEQLPEMLTRFLEHEPESLTLRYTVPEHGQAPKPVVLDICSEVTGFFQNFKGGVWDNVAIEPQPLPVNTGHPPWEETHMQPDYPILD</sequence>
<gene>
    <name evidence="2" type="ORF">BFR47_16800</name>
</gene>
<dbReference type="AlphaFoldDB" id="A0A1J4QE89"/>
<comment type="caution">
    <text evidence="2">The sequence shown here is derived from an EMBL/GenBank/DDBJ whole genome shotgun (WGS) entry which is preliminary data.</text>
</comment>
<organism evidence="2 3">
    <name type="scientific">Oceanisphaera psychrotolerans</name>
    <dbReference type="NCBI Taxonomy" id="1414654"/>
    <lineage>
        <taxon>Bacteria</taxon>
        <taxon>Pseudomonadati</taxon>
        <taxon>Pseudomonadota</taxon>
        <taxon>Gammaproteobacteria</taxon>
        <taxon>Aeromonadales</taxon>
        <taxon>Aeromonadaceae</taxon>
        <taxon>Oceanisphaera</taxon>
    </lineage>
</organism>
<protein>
    <submittedName>
        <fullName evidence="2">Uncharacterized protein</fullName>
    </submittedName>
</protein>
<evidence type="ECO:0000256" key="1">
    <source>
        <dbReference type="SAM" id="MobiDB-lite"/>
    </source>
</evidence>
<dbReference type="RefSeq" id="WP_071473495.1">
    <property type="nucleotide sequence ID" value="NZ_MDKE01000039.1"/>
</dbReference>
<feature type="region of interest" description="Disordered" evidence="1">
    <location>
        <begin position="1"/>
        <end position="22"/>
    </location>
</feature>
<dbReference type="EMBL" id="MDKE01000039">
    <property type="protein sequence ID" value="OIN07120.1"/>
    <property type="molecule type" value="Genomic_DNA"/>
</dbReference>
<name>A0A1J4QE89_9GAMM</name>
<evidence type="ECO:0000313" key="3">
    <source>
        <dbReference type="Proteomes" id="UP000243073"/>
    </source>
</evidence>
<reference evidence="2 3" key="1">
    <citation type="submission" date="2016-07" db="EMBL/GenBank/DDBJ databases">
        <title>Draft Genome Sequence of Oceanisphaera psychrotolerans, isolated from coastal sediment samples.</title>
        <authorList>
            <person name="Zhuo S."/>
            <person name="Ruan Z."/>
        </authorList>
    </citation>
    <scope>NUCLEOTIDE SEQUENCE [LARGE SCALE GENOMIC DNA]</scope>
    <source>
        <strain evidence="2 3">LAM-WHM-ZC</strain>
    </source>
</reference>
<keyword evidence="3" id="KW-1185">Reference proteome</keyword>
<accession>A0A1J4QE89</accession>